<dbReference type="InterPro" id="IPR008538">
    <property type="entry name" value="Uma2"/>
</dbReference>
<name>A0AAW9QPJ2_9CHRO</name>
<protein>
    <submittedName>
        <fullName evidence="2">Uma2 family endonuclease</fullName>
    </submittedName>
</protein>
<dbReference type="InterPro" id="IPR011335">
    <property type="entry name" value="Restrct_endonuc-II-like"/>
</dbReference>
<reference evidence="2 3" key="1">
    <citation type="submission" date="2024-01" db="EMBL/GenBank/DDBJ databases">
        <title>Genomic insights into the taxonomy and metabolism of the cyanobacterium Pannus brasiliensis CCIBt3594.</title>
        <authorList>
            <person name="Machado M."/>
            <person name="Botero N.B."/>
            <person name="Andreote A.P.D."/>
            <person name="Feitosa A.M.T."/>
            <person name="Popin R."/>
            <person name="Sivonen K."/>
            <person name="Fiore M.F."/>
        </authorList>
    </citation>
    <scope>NUCLEOTIDE SEQUENCE [LARGE SCALE GENOMIC DNA]</scope>
    <source>
        <strain evidence="2 3">CCIBt3594</strain>
    </source>
</reference>
<evidence type="ECO:0000259" key="1">
    <source>
        <dbReference type="Pfam" id="PF05685"/>
    </source>
</evidence>
<dbReference type="RefSeq" id="WP_332866297.1">
    <property type="nucleotide sequence ID" value="NZ_JBAFSM010000035.1"/>
</dbReference>
<dbReference type="PANTHER" id="PTHR34107:SF4">
    <property type="entry name" value="SLL1222 PROTEIN"/>
    <property type="match status" value="1"/>
</dbReference>
<keyword evidence="2" id="KW-0255">Endonuclease</keyword>
<gene>
    <name evidence="2" type="ORF">V0288_16935</name>
</gene>
<keyword evidence="3" id="KW-1185">Reference proteome</keyword>
<organism evidence="2 3">
    <name type="scientific">Pannus brasiliensis CCIBt3594</name>
    <dbReference type="NCBI Taxonomy" id="1427578"/>
    <lineage>
        <taxon>Bacteria</taxon>
        <taxon>Bacillati</taxon>
        <taxon>Cyanobacteriota</taxon>
        <taxon>Cyanophyceae</taxon>
        <taxon>Oscillatoriophycideae</taxon>
        <taxon>Chroococcales</taxon>
        <taxon>Microcystaceae</taxon>
        <taxon>Pannus</taxon>
    </lineage>
</organism>
<dbReference type="Pfam" id="PF05685">
    <property type="entry name" value="Uma2"/>
    <property type="match status" value="1"/>
</dbReference>
<sequence length="178" mass="19872">MTIALPKETFTLEDFIADPPEGKEWVNGLLVEKIGMTVKHSKFKSRICRLWGNYAEESGQGGEFYVELACVTLRQGRRPDVCYLTPELAAEYSDRATIPQSPPSIAEIVSPTDSAEDLFAKADEYLASGGEEVWLILPESQRVFIVTRERTLAFQGPDEVSARVILPGFRVSLRDLFA</sequence>
<dbReference type="Gene3D" id="3.90.1570.10">
    <property type="entry name" value="tt1808, chain A"/>
    <property type="match status" value="1"/>
</dbReference>
<dbReference type="PANTHER" id="PTHR34107">
    <property type="entry name" value="SLL0198 PROTEIN-RELATED"/>
    <property type="match status" value="1"/>
</dbReference>
<dbReference type="GO" id="GO:0004519">
    <property type="term" value="F:endonuclease activity"/>
    <property type="evidence" value="ECO:0007669"/>
    <property type="project" value="UniProtKB-KW"/>
</dbReference>
<keyword evidence="2" id="KW-0378">Hydrolase</keyword>
<keyword evidence="2" id="KW-0540">Nuclease</keyword>
<comment type="caution">
    <text evidence="2">The sequence shown here is derived from an EMBL/GenBank/DDBJ whole genome shotgun (WGS) entry which is preliminary data.</text>
</comment>
<dbReference type="InterPro" id="IPR012296">
    <property type="entry name" value="Nuclease_put_TT1808"/>
</dbReference>
<dbReference type="AlphaFoldDB" id="A0AAW9QPJ2"/>
<dbReference type="SUPFAM" id="SSF52980">
    <property type="entry name" value="Restriction endonuclease-like"/>
    <property type="match status" value="1"/>
</dbReference>
<evidence type="ECO:0000313" key="2">
    <source>
        <dbReference type="EMBL" id="MEG3438815.1"/>
    </source>
</evidence>
<proteinExistence type="predicted"/>
<accession>A0AAW9QPJ2</accession>
<evidence type="ECO:0000313" key="3">
    <source>
        <dbReference type="Proteomes" id="UP001328733"/>
    </source>
</evidence>
<dbReference type="CDD" id="cd06260">
    <property type="entry name" value="DUF820-like"/>
    <property type="match status" value="1"/>
</dbReference>
<dbReference type="EMBL" id="JBAFSM010000035">
    <property type="protein sequence ID" value="MEG3438815.1"/>
    <property type="molecule type" value="Genomic_DNA"/>
</dbReference>
<dbReference type="Proteomes" id="UP001328733">
    <property type="component" value="Unassembled WGS sequence"/>
</dbReference>
<feature type="domain" description="Putative restriction endonuclease" evidence="1">
    <location>
        <begin position="21"/>
        <end position="173"/>
    </location>
</feature>